<dbReference type="Proteomes" id="UP001149165">
    <property type="component" value="Unassembled WGS sequence"/>
</dbReference>
<dbReference type="Pfam" id="PF06687">
    <property type="entry name" value="SUR7"/>
    <property type="match status" value="1"/>
</dbReference>
<dbReference type="InterPro" id="IPR009571">
    <property type="entry name" value="SUR7/Rim9-like_fungi"/>
</dbReference>
<comment type="caution">
    <text evidence="3">The sequence shown here is derived from an EMBL/GenBank/DDBJ whole genome shotgun (WGS) entry which is preliminary data.</text>
</comment>
<keyword evidence="4" id="KW-1185">Reference proteome</keyword>
<keyword evidence="2" id="KW-0472">Membrane</keyword>
<dbReference type="Gene3D" id="1.20.140.150">
    <property type="match status" value="1"/>
</dbReference>
<sequence length="339" mass="36989">MGKAGRVACIFTPYVLTIASLICIIFVGLGCTKASSNALNNLYFLRINLENMTSEGSKTTTEIENILSENGITDVSSSDVSDVIDQLKSDSTLADFYQIGLWGYCDGDITNNKKDVSTCSNPKAEFYFDPFSVWGLDDSSVKDELPSDYNKLMKIYKAVSKWMFIAYLIAFIATILAIVVGFFAICSRWGSCVTTLVAVFAFIFTAAGSITSTVLFSIFRSTLKGTLEAYGITLSMGKNIYVATWLATAFSLAAVIFWTFSVCCCSGRSPYGHRNNNRGIRSVPAEKAPYTYEPLGAGGQAPYGQQQNTSYPAPVAHGDYPAPNTTHQQSNAYEPFRHA</sequence>
<name>A0A9W9KKZ6_9EURO</name>
<feature type="transmembrane region" description="Helical" evidence="2">
    <location>
        <begin position="162"/>
        <end position="185"/>
    </location>
</feature>
<proteinExistence type="predicted"/>
<organism evidence="3 4">
    <name type="scientific">Penicillium angulare</name>
    <dbReference type="NCBI Taxonomy" id="116970"/>
    <lineage>
        <taxon>Eukaryota</taxon>
        <taxon>Fungi</taxon>
        <taxon>Dikarya</taxon>
        <taxon>Ascomycota</taxon>
        <taxon>Pezizomycotina</taxon>
        <taxon>Eurotiomycetes</taxon>
        <taxon>Eurotiomycetidae</taxon>
        <taxon>Eurotiales</taxon>
        <taxon>Aspergillaceae</taxon>
        <taxon>Penicillium</taxon>
    </lineage>
</organism>
<keyword evidence="2" id="KW-0812">Transmembrane</keyword>
<dbReference type="GO" id="GO:0031505">
    <property type="term" value="P:fungal-type cell wall organization"/>
    <property type="evidence" value="ECO:0007669"/>
    <property type="project" value="TreeGrafter"/>
</dbReference>
<feature type="transmembrane region" description="Helical" evidence="2">
    <location>
        <begin position="197"/>
        <end position="219"/>
    </location>
</feature>
<dbReference type="GO" id="GO:0005886">
    <property type="term" value="C:plasma membrane"/>
    <property type="evidence" value="ECO:0007669"/>
    <property type="project" value="InterPro"/>
</dbReference>
<feature type="compositionally biased region" description="Polar residues" evidence="1">
    <location>
        <begin position="323"/>
        <end position="332"/>
    </location>
</feature>
<reference evidence="3" key="1">
    <citation type="submission" date="2022-11" db="EMBL/GenBank/DDBJ databases">
        <authorList>
            <person name="Petersen C."/>
        </authorList>
    </citation>
    <scope>NUCLEOTIDE SEQUENCE</scope>
    <source>
        <strain evidence="3">IBT 30069</strain>
    </source>
</reference>
<protein>
    <recommendedName>
        <fullName evidence="5">Actin cortical patch SUR7/pH-response regulator PalI</fullName>
    </recommendedName>
</protein>
<gene>
    <name evidence="3" type="ORF">N7456_005933</name>
</gene>
<dbReference type="PANTHER" id="PTHR28019:SF3">
    <property type="entry name" value="INTEGRAL MEMBRANE PROTEIN (AFU_ORTHOLOGUE AFUA_6G07470)"/>
    <property type="match status" value="1"/>
</dbReference>
<feature type="transmembrane region" description="Helical" evidence="2">
    <location>
        <begin position="240"/>
        <end position="260"/>
    </location>
</feature>
<feature type="transmembrane region" description="Helical" evidence="2">
    <location>
        <begin position="12"/>
        <end position="31"/>
    </location>
</feature>
<evidence type="ECO:0000313" key="4">
    <source>
        <dbReference type="Proteomes" id="UP001149165"/>
    </source>
</evidence>
<dbReference type="InterPro" id="IPR052413">
    <property type="entry name" value="SUR7_domain"/>
</dbReference>
<dbReference type="OrthoDB" id="4480814at2759"/>
<dbReference type="EMBL" id="JAPQKH010000003">
    <property type="protein sequence ID" value="KAJ5109258.1"/>
    <property type="molecule type" value="Genomic_DNA"/>
</dbReference>
<evidence type="ECO:0000313" key="3">
    <source>
        <dbReference type="EMBL" id="KAJ5109258.1"/>
    </source>
</evidence>
<dbReference type="PROSITE" id="PS51257">
    <property type="entry name" value="PROKAR_LIPOPROTEIN"/>
    <property type="match status" value="1"/>
</dbReference>
<dbReference type="FunFam" id="1.20.140.150:FF:000064">
    <property type="entry name" value="Integral membrane protein (AFU_orthologue AFUA_6G07470)"/>
    <property type="match status" value="1"/>
</dbReference>
<evidence type="ECO:0000256" key="2">
    <source>
        <dbReference type="SAM" id="Phobius"/>
    </source>
</evidence>
<dbReference type="AlphaFoldDB" id="A0A9W9KKZ6"/>
<evidence type="ECO:0000256" key="1">
    <source>
        <dbReference type="SAM" id="MobiDB-lite"/>
    </source>
</evidence>
<reference evidence="3" key="2">
    <citation type="journal article" date="2023" name="IMA Fungus">
        <title>Comparative genomic study of the Penicillium genus elucidates a diverse pangenome and 15 lateral gene transfer events.</title>
        <authorList>
            <person name="Petersen C."/>
            <person name="Sorensen T."/>
            <person name="Nielsen M.R."/>
            <person name="Sondergaard T.E."/>
            <person name="Sorensen J.L."/>
            <person name="Fitzpatrick D.A."/>
            <person name="Frisvad J.C."/>
            <person name="Nielsen K.L."/>
        </authorList>
    </citation>
    <scope>NUCLEOTIDE SEQUENCE</scope>
    <source>
        <strain evidence="3">IBT 30069</strain>
    </source>
</reference>
<feature type="region of interest" description="Disordered" evidence="1">
    <location>
        <begin position="301"/>
        <end position="339"/>
    </location>
</feature>
<keyword evidence="2" id="KW-1133">Transmembrane helix</keyword>
<accession>A0A9W9KKZ6</accession>
<dbReference type="GO" id="GO:0051285">
    <property type="term" value="C:cell cortex of cell tip"/>
    <property type="evidence" value="ECO:0007669"/>
    <property type="project" value="TreeGrafter"/>
</dbReference>
<evidence type="ECO:0008006" key="5">
    <source>
        <dbReference type="Google" id="ProtNLM"/>
    </source>
</evidence>
<dbReference type="PANTHER" id="PTHR28019">
    <property type="entry name" value="CELL MEMBRANE PROTEIN YLR413W-RELATED"/>
    <property type="match status" value="1"/>
</dbReference>